<dbReference type="EMBL" id="CP019656">
    <property type="protein sequence ID" value="AVF28848.1"/>
    <property type="molecule type" value="Genomic_DNA"/>
</dbReference>
<proteinExistence type="predicted"/>
<accession>A0A2L1U7K3</accession>
<evidence type="ECO:0000259" key="1">
    <source>
        <dbReference type="Pfam" id="PF18840"/>
    </source>
</evidence>
<evidence type="ECO:0000313" key="2">
    <source>
        <dbReference type="EMBL" id="AVF28848.1"/>
    </source>
</evidence>
<name>A0A2L1U7K3_9BACL</name>
<dbReference type="RefSeq" id="WP_104932863.1">
    <property type="nucleotide sequence ID" value="NZ_CP019656.1"/>
</dbReference>
<gene>
    <name evidence="2" type="ORF">ERICIII_04845</name>
</gene>
<organism evidence="2 3">
    <name type="scientific">Paenibacillus larvae subsp. larvae</name>
    <dbReference type="NCBI Taxonomy" id="147375"/>
    <lineage>
        <taxon>Bacteria</taxon>
        <taxon>Bacillati</taxon>
        <taxon>Bacillota</taxon>
        <taxon>Bacilli</taxon>
        <taxon>Bacillales</taxon>
        <taxon>Paenibacillaceae</taxon>
        <taxon>Paenibacillus</taxon>
    </lineage>
</organism>
<reference evidence="3" key="1">
    <citation type="submission" date="2017-02" db="EMBL/GenBank/DDBJ databases">
        <title>Delineation of Paenibacillus larvae strains originating from foulbrood outbreaks.</title>
        <authorList>
            <person name="Beims H."/>
            <person name="Bunk B."/>
            <person name="Sproeer C."/>
            <person name="Mohr K.I."/>
            <person name="Pradella S."/>
            <person name="Guenther G."/>
            <person name="Rohde M."/>
            <person name="von der Ohe W."/>
            <person name="Steinert M."/>
        </authorList>
    </citation>
    <scope>NUCLEOTIDE SEQUENCE [LARGE SCALE GENOMIC DNA]</scope>
    <source>
        <strain evidence="3">Eric_III</strain>
        <plasmid evidence="3">Plasmid unnamed1</plasmid>
    </source>
</reference>
<dbReference type="Pfam" id="PF18840">
    <property type="entry name" value="LPD25"/>
    <property type="match status" value="1"/>
</dbReference>
<dbReference type="Proteomes" id="UP000239833">
    <property type="component" value="Plasmid unnamed1"/>
</dbReference>
<evidence type="ECO:0000313" key="3">
    <source>
        <dbReference type="Proteomes" id="UP000239833"/>
    </source>
</evidence>
<dbReference type="InterPro" id="IPR041045">
    <property type="entry name" value="LPD25"/>
</dbReference>
<sequence>MIPNAFEPNNINYFNKRHEDKYFAIKEEDWPTSNKEKRPIVIIRLSDDDRIMMGQALTFGDANALMAGLEKEIQNEKAYSTEYVPYCKTRYSVLIPCENKITIFTPDRYDIGYGDFSSPMDQLNKDFRLQSQYPELAELLTKDIEKTSAEQEKIKAALRKRKNLKHATDFER</sequence>
<geneLocation type="plasmid" evidence="2">
    <name>unnamed1</name>
</geneLocation>
<dbReference type="AlphaFoldDB" id="A0A2L1U7K3"/>
<feature type="domain" description="Large polyvalent protein associated" evidence="1">
    <location>
        <begin position="34"/>
        <end position="131"/>
    </location>
</feature>
<protein>
    <recommendedName>
        <fullName evidence="1">Large polyvalent protein associated domain-containing protein</fullName>
    </recommendedName>
</protein>
<keyword evidence="2" id="KW-0614">Plasmid</keyword>